<geneLocation type="mitochondrion" evidence="1"/>
<evidence type="ECO:0000313" key="1">
    <source>
        <dbReference type="EMBL" id="ART30377.1"/>
    </source>
</evidence>
<gene>
    <name evidence="1" type="ORF">AEK19_MT1410</name>
</gene>
<reference evidence="1" key="1">
    <citation type="submission" date="2017-03" db="EMBL/GenBank/DDBJ databases">
        <title>The mitochondrial genome of the carnivorous plant Utricularia reniformis (Lentibulariaceae): structure, comparative analysis and evolutionary landmarks.</title>
        <authorList>
            <person name="Silva S.R."/>
            <person name="Alvarenga D.O."/>
            <person name="Michael T.P."/>
            <person name="Miranda V.F.O."/>
            <person name="Varani A.M."/>
        </authorList>
    </citation>
    <scope>NUCLEOTIDE SEQUENCE</scope>
</reference>
<proteinExistence type="predicted"/>
<dbReference type="EMBL" id="KY774314">
    <property type="protein sequence ID" value="ART30377.1"/>
    <property type="molecule type" value="Genomic_DNA"/>
</dbReference>
<protein>
    <submittedName>
        <fullName evidence="1">Uncharacterized protein</fullName>
    </submittedName>
</protein>
<name>A0A1Y0AZ03_9LAMI</name>
<dbReference type="AlphaFoldDB" id="A0A1Y0AZ03"/>
<accession>A0A1Y0AZ03</accession>
<organism evidence="1">
    <name type="scientific">Utricularia reniformis</name>
    <dbReference type="NCBI Taxonomy" id="192314"/>
    <lineage>
        <taxon>Eukaryota</taxon>
        <taxon>Viridiplantae</taxon>
        <taxon>Streptophyta</taxon>
        <taxon>Embryophyta</taxon>
        <taxon>Tracheophyta</taxon>
        <taxon>Spermatophyta</taxon>
        <taxon>Magnoliopsida</taxon>
        <taxon>eudicotyledons</taxon>
        <taxon>Gunneridae</taxon>
        <taxon>Pentapetalae</taxon>
        <taxon>asterids</taxon>
        <taxon>lamiids</taxon>
        <taxon>Lamiales</taxon>
        <taxon>Lentibulariaceae</taxon>
        <taxon>Utricularia</taxon>
    </lineage>
</organism>
<keyword evidence="1" id="KW-0496">Mitochondrion</keyword>
<sequence length="88" mass="10158">MCFVARGDVLLQYGKDRLFVFIRADTALYLAESVPFIKEEKLVLECAGSTFTRVNQRLITINRREILLHTSRCTARFLLTQNTPTHLI</sequence>